<organism evidence="2 3">
    <name type="scientific">Thermomonas brevis</name>
    <dbReference type="NCBI Taxonomy" id="215691"/>
    <lineage>
        <taxon>Bacteria</taxon>
        <taxon>Pseudomonadati</taxon>
        <taxon>Pseudomonadota</taxon>
        <taxon>Gammaproteobacteria</taxon>
        <taxon>Lysobacterales</taxon>
        <taxon>Lysobacteraceae</taxon>
        <taxon>Thermomonas</taxon>
    </lineage>
</organism>
<dbReference type="Pfam" id="PF26621">
    <property type="entry name" value="DUF8198"/>
    <property type="match status" value="1"/>
</dbReference>
<dbReference type="InterPro" id="IPR058511">
    <property type="entry name" value="DUF8198"/>
</dbReference>
<gene>
    <name evidence="2" type="ORF">H9L17_15870</name>
</gene>
<dbReference type="RefSeq" id="WP_187570378.1">
    <property type="nucleotide sequence ID" value="NZ_CP060711.1"/>
</dbReference>
<keyword evidence="3" id="KW-1185">Reference proteome</keyword>
<evidence type="ECO:0000313" key="2">
    <source>
        <dbReference type="EMBL" id="QNN46614.1"/>
    </source>
</evidence>
<accession>A0A7G9QTD9</accession>
<dbReference type="InterPro" id="IPR058063">
    <property type="entry name" value="FFLEE_fam"/>
</dbReference>
<feature type="domain" description="DUF8198" evidence="1">
    <location>
        <begin position="24"/>
        <end position="236"/>
    </location>
</feature>
<name>A0A7G9QTD9_9GAMM</name>
<protein>
    <recommendedName>
        <fullName evidence="1">DUF8198 domain-containing protein</fullName>
    </recommendedName>
</protein>
<dbReference type="Proteomes" id="UP000515977">
    <property type="component" value="Chromosome"/>
</dbReference>
<dbReference type="EMBL" id="CP060711">
    <property type="protein sequence ID" value="QNN46614.1"/>
    <property type="molecule type" value="Genomic_DNA"/>
</dbReference>
<reference evidence="2 3" key="1">
    <citation type="submission" date="2020-08" db="EMBL/GenBank/DDBJ databases">
        <title>Genome sequence of Thermomonas brevis KACC 16975T.</title>
        <authorList>
            <person name="Hyun D.-W."/>
            <person name="Bae J.-W."/>
        </authorList>
    </citation>
    <scope>NUCLEOTIDE SEQUENCE [LARGE SCALE GENOMIC DNA]</scope>
    <source>
        <strain evidence="2 3">KACC 16975</strain>
    </source>
</reference>
<sequence length="240" mass="26966">MRPARPDLHARLARRLALHQRLFDPKREPRNRLPWLKPLQAWQARRLERSFEAFLHDPARRPAANFFLTDVYGAHDFSRRDADIARVIPMMQRLLPASLLDTIADGIELAALSHAFDLRMAQALERLAPDRQALDVALYARAYREVGHPRLRARQIALIDEVGNGLAEALRLPGIGSLLRLSRLPARAAGLGALQSFLERGCAAFGELGDAGDFLADIRRSETAAMRRLFAGEADPFRLD</sequence>
<dbReference type="KEGG" id="tbv:H9L17_15870"/>
<dbReference type="NCBIfam" id="NF047641">
    <property type="entry name" value="FFLEE_fam"/>
    <property type="match status" value="1"/>
</dbReference>
<evidence type="ECO:0000259" key="1">
    <source>
        <dbReference type="Pfam" id="PF26621"/>
    </source>
</evidence>
<proteinExistence type="predicted"/>
<dbReference type="AlphaFoldDB" id="A0A7G9QTD9"/>
<evidence type="ECO:0000313" key="3">
    <source>
        <dbReference type="Proteomes" id="UP000515977"/>
    </source>
</evidence>